<feature type="compositionally biased region" description="Low complexity" evidence="1">
    <location>
        <begin position="83"/>
        <end position="95"/>
    </location>
</feature>
<gene>
    <name evidence="3" type="ORF">A2W18_13245</name>
</gene>
<feature type="region of interest" description="Disordered" evidence="1">
    <location>
        <begin position="154"/>
        <end position="189"/>
    </location>
</feature>
<reference evidence="3 4" key="1">
    <citation type="journal article" date="2016" name="Nat. Commun.">
        <title>Thousands of microbial genomes shed light on interconnected biogeochemical processes in an aquifer system.</title>
        <authorList>
            <person name="Anantharaman K."/>
            <person name="Brown C.T."/>
            <person name="Hug L.A."/>
            <person name="Sharon I."/>
            <person name="Castelle C.J."/>
            <person name="Probst A.J."/>
            <person name="Thomas B.C."/>
            <person name="Singh A."/>
            <person name="Wilkins M.J."/>
            <person name="Karaoz U."/>
            <person name="Brodie E.L."/>
            <person name="Williams K.H."/>
            <person name="Hubbard S.S."/>
            <person name="Banfield J.F."/>
        </authorList>
    </citation>
    <scope>NUCLEOTIDE SEQUENCE [LARGE SCALE GENOMIC DNA]</scope>
</reference>
<dbReference type="InterPro" id="IPR036869">
    <property type="entry name" value="J_dom_sf"/>
</dbReference>
<accession>A0A1F6VAD5</accession>
<protein>
    <recommendedName>
        <fullName evidence="2">J domain-containing protein</fullName>
    </recommendedName>
</protein>
<feature type="compositionally biased region" description="Basic and acidic residues" evidence="1">
    <location>
        <begin position="102"/>
        <end position="119"/>
    </location>
</feature>
<organism evidence="3 4">
    <name type="scientific">Candidatus Muproteobacteria bacterium RBG_16_60_9</name>
    <dbReference type="NCBI Taxonomy" id="1817755"/>
    <lineage>
        <taxon>Bacteria</taxon>
        <taxon>Pseudomonadati</taxon>
        <taxon>Pseudomonadota</taxon>
        <taxon>Candidatus Muproteobacteria</taxon>
    </lineage>
</organism>
<dbReference type="AlphaFoldDB" id="A0A1F6VAD5"/>
<dbReference type="PROSITE" id="PS50076">
    <property type="entry name" value="DNAJ_2"/>
    <property type="match status" value="1"/>
</dbReference>
<dbReference type="SMART" id="SM00271">
    <property type="entry name" value="DnaJ"/>
    <property type="match status" value="1"/>
</dbReference>
<feature type="region of interest" description="Disordered" evidence="1">
    <location>
        <begin position="80"/>
        <end position="125"/>
    </location>
</feature>
<dbReference type="InterPro" id="IPR001623">
    <property type="entry name" value="DnaJ_domain"/>
</dbReference>
<comment type="caution">
    <text evidence="3">The sequence shown here is derived from an EMBL/GenBank/DDBJ whole genome shotgun (WGS) entry which is preliminary data.</text>
</comment>
<evidence type="ECO:0000313" key="3">
    <source>
        <dbReference type="EMBL" id="OGI66535.1"/>
    </source>
</evidence>
<evidence type="ECO:0000259" key="2">
    <source>
        <dbReference type="PROSITE" id="PS50076"/>
    </source>
</evidence>
<dbReference type="Proteomes" id="UP000179076">
    <property type="component" value="Unassembled WGS sequence"/>
</dbReference>
<evidence type="ECO:0000256" key="1">
    <source>
        <dbReference type="SAM" id="MobiDB-lite"/>
    </source>
</evidence>
<sequence length="311" mass="34165">MSDYIDDYRLLGLAPGCGLQALKTARRRLIKIWHPDRFPNCGDEKRSAEERIKLVNAAFDRLIEHHRAFGSLPSAASAAVKSTPAPNANPKTPAAGSAPRAQRSDPTADRIGVPHDSIDRPPTTPSRNPIPWLIVFAAIAFLSESIVSDWIRVNRPPSEDTDNSKSVTDEHDESLSRSPQSAPSVPDKNFTVGDTIDDVYAVQGPPSIAGRGVWHYGKSKVYFADGSVTAWENNPENPLHVTPPSVSRAQTATENRIFMIGSTKAEVRALQGTPLVETEESWDYGLSKVYFRDGRVVDWESSTTQPLKARK</sequence>
<dbReference type="SUPFAM" id="SSF46565">
    <property type="entry name" value="Chaperone J-domain"/>
    <property type="match status" value="1"/>
</dbReference>
<dbReference type="Gene3D" id="1.10.287.110">
    <property type="entry name" value="DnaJ domain"/>
    <property type="match status" value="1"/>
</dbReference>
<proteinExistence type="predicted"/>
<name>A0A1F6VAD5_9PROT</name>
<feature type="domain" description="J" evidence="2">
    <location>
        <begin position="6"/>
        <end position="67"/>
    </location>
</feature>
<evidence type="ECO:0000313" key="4">
    <source>
        <dbReference type="Proteomes" id="UP000179076"/>
    </source>
</evidence>
<dbReference type="EMBL" id="MFSP01000085">
    <property type="protein sequence ID" value="OGI66535.1"/>
    <property type="molecule type" value="Genomic_DNA"/>
</dbReference>
<dbReference type="CDD" id="cd06257">
    <property type="entry name" value="DnaJ"/>
    <property type="match status" value="1"/>
</dbReference>